<proteinExistence type="predicted"/>
<organism evidence="3 4">
    <name type="scientific">Cylindrotheca closterium</name>
    <dbReference type="NCBI Taxonomy" id="2856"/>
    <lineage>
        <taxon>Eukaryota</taxon>
        <taxon>Sar</taxon>
        <taxon>Stramenopiles</taxon>
        <taxon>Ochrophyta</taxon>
        <taxon>Bacillariophyta</taxon>
        <taxon>Bacillariophyceae</taxon>
        <taxon>Bacillariophycidae</taxon>
        <taxon>Bacillariales</taxon>
        <taxon>Bacillariaceae</taxon>
        <taxon>Cylindrotheca</taxon>
    </lineage>
</organism>
<dbReference type="PANTHER" id="PTHR43642:SF1">
    <property type="entry name" value="HYBRID SIGNAL TRANSDUCTION HISTIDINE KINASE G"/>
    <property type="match status" value="1"/>
</dbReference>
<feature type="region of interest" description="Disordered" evidence="1">
    <location>
        <begin position="1"/>
        <end position="20"/>
    </location>
</feature>
<dbReference type="InterPro" id="IPR053159">
    <property type="entry name" value="Hybrid_Histidine_Kinase"/>
</dbReference>
<dbReference type="Proteomes" id="UP001295423">
    <property type="component" value="Unassembled WGS sequence"/>
</dbReference>
<accession>A0AAD2G2R8</accession>
<evidence type="ECO:0000259" key="2">
    <source>
        <dbReference type="Pfam" id="PF13191"/>
    </source>
</evidence>
<dbReference type="SUPFAM" id="SSF52540">
    <property type="entry name" value="P-loop containing nucleoside triphosphate hydrolases"/>
    <property type="match status" value="1"/>
</dbReference>
<evidence type="ECO:0000313" key="4">
    <source>
        <dbReference type="Proteomes" id="UP001295423"/>
    </source>
</evidence>
<feature type="compositionally biased region" description="Polar residues" evidence="1">
    <location>
        <begin position="32"/>
        <end position="43"/>
    </location>
</feature>
<name>A0AAD2G2R8_9STRA</name>
<gene>
    <name evidence="3" type="ORF">CYCCA115_LOCUS18738</name>
</gene>
<dbReference type="Gene3D" id="3.40.50.300">
    <property type="entry name" value="P-loop containing nucleotide triphosphate hydrolases"/>
    <property type="match status" value="1"/>
</dbReference>
<dbReference type="PANTHER" id="PTHR43642">
    <property type="entry name" value="HYBRID SIGNAL TRANSDUCTION HISTIDINE KINASE G"/>
    <property type="match status" value="1"/>
</dbReference>
<dbReference type="Pfam" id="PF13191">
    <property type="entry name" value="AAA_16"/>
    <property type="match status" value="1"/>
</dbReference>
<dbReference type="AlphaFoldDB" id="A0AAD2G2R8"/>
<keyword evidence="4" id="KW-1185">Reference proteome</keyword>
<sequence length="1109" mass="125273">MEETKQETLHSSDQDSNMLTASNTTHLNTQHADNATVGSSNPASSVTSVIKSDSSTAGISEDGSYLLSSTRVRIRSSELRKPATIKPAVFQYQKQSNSQSKHYADFEPLGIVGRERETAQLKACLGRILAKDEDRQQSENKKEIVLIGGLSGTGKTRLACALENDVSRHPKGMFVHGKFDMNTSNEPYSGVSRTFNELCRKIKNSKAELVCLVQSGISQHLGNNTDMLVHLVPELKDLINDTFHESSAIDIGTDEIDNKLERLRFAFRVLMRAISTTFSPLVILFDDLQWSDISSLQILDFLISDTQNENPFMIIGCYRSEEADENSLLYNKIVSLREKADKYNFQMTEMMIQSFSTQDIQEVIRTVLPCSNDKDKVGLAALCLKRTFGNPFFLMEFLKMLHHEGLLEHHAPKKTWTWDLAEIEAATMSTANVAVMLQGHLTKLSHQQQALLQCAAYLGSSFSETTIDLIWTTYGRRLVETRIEKTHFLLEAIVKEDILEKCYDNQYRWVHDRLQEAALSLAGERRETFQLDIGRTLYYGLDKKEVEDELFAIVDLINNGNVLQLAEFASANLKAAEKARDLSAFESAKGYAIHGIDLLADNKWSENRPLTLSLYIIAAEMELLLGNVAAADQYSSEVLCRTDLSPMDVLPLKMAKASTIGSVDLKFGEAMDQYFVMLKELGCRLTWTRGLVPVQALTKLMRTVKRVKAKPKSFYETMVPIDDVKQKAIASVVSRMVYFSYIAGDLSMNLLCTCFLVNSTLEFGVNEYSAKCFAALANVVTLALHDFETATTFNMIALSMLEKFRGMHSSETTFLAYAPGLVWVKRIEDCSEPMRDAVEEGMKMGDTEFAIWNLFSHVITLPYSIGKPISSIIDECPRILLQCEDVSQAAHSMAVKVMWQMLYNLQQSSCNHNPADLEGEIFSSAQDNEINPLHLSFVHLAQGELSFFNADYEATAMWALQVGERYTKLLPNYFPSMIETFHRAVALYAATIRTKKRKYRVEAKRLAKKIEKWAAAGNPNAQYYNFFLAAEQLGLDKKFDAAEEKYEAAIDMATREGHLHHQGLLNERYSDFFLRRSMKKESVFFLKEAIRHYTEWGAAWKVESLESRL</sequence>
<feature type="compositionally biased region" description="Low complexity" evidence="1">
    <location>
        <begin position="44"/>
        <end position="56"/>
    </location>
</feature>
<dbReference type="EMBL" id="CAKOGP040002058">
    <property type="protein sequence ID" value="CAJ1960452.1"/>
    <property type="molecule type" value="Genomic_DNA"/>
</dbReference>
<dbReference type="InterPro" id="IPR041664">
    <property type="entry name" value="AAA_16"/>
</dbReference>
<dbReference type="InterPro" id="IPR027417">
    <property type="entry name" value="P-loop_NTPase"/>
</dbReference>
<evidence type="ECO:0000313" key="3">
    <source>
        <dbReference type="EMBL" id="CAJ1960452.1"/>
    </source>
</evidence>
<feature type="domain" description="Orc1-like AAA ATPase" evidence="2">
    <location>
        <begin position="112"/>
        <end position="315"/>
    </location>
</feature>
<reference evidence="3" key="1">
    <citation type="submission" date="2023-08" db="EMBL/GenBank/DDBJ databases">
        <authorList>
            <person name="Audoor S."/>
            <person name="Bilcke G."/>
        </authorList>
    </citation>
    <scope>NUCLEOTIDE SEQUENCE</scope>
</reference>
<feature type="region of interest" description="Disordered" evidence="1">
    <location>
        <begin position="32"/>
        <end position="61"/>
    </location>
</feature>
<comment type="caution">
    <text evidence="3">The sequence shown here is derived from an EMBL/GenBank/DDBJ whole genome shotgun (WGS) entry which is preliminary data.</text>
</comment>
<feature type="compositionally biased region" description="Basic and acidic residues" evidence="1">
    <location>
        <begin position="1"/>
        <end position="13"/>
    </location>
</feature>
<protein>
    <recommendedName>
        <fullName evidence="2">Orc1-like AAA ATPase domain-containing protein</fullName>
    </recommendedName>
</protein>
<evidence type="ECO:0000256" key="1">
    <source>
        <dbReference type="SAM" id="MobiDB-lite"/>
    </source>
</evidence>